<accession>A0ABY5K8S0</accession>
<evidence type="ECO:0008006" key="4">
    <source>
        <dbReference type="Google" id="ProtNLM"/>
    </source>
</evidence>
<dbReference type="RefSeq" id="WP_227562907.1">
    <property type="nucleotide sequence ID" value="NZ_CP101989.1"/>
</dbReference>
<name>A0ABY5K8S0_9CELL</name>
<feature type="compositionally biased region" description="Acidic residues" evidence="1">
    <location>
        <begin position="239"/>
        <end position="253"/>
    </location>
</feature>
<keyword evidence="3" id="KW-1185">Reference proteome</keyword>
<sequence length="279" mass="28620">MTGRHGPMLDLPALTFGTGECVLVAGDPGHGHTALALAASGRLAPDAGTVTLTTSAGSTTRPDALRAVTAVVDLPEVSAPDEVLTVGTVVSEELALARRPSGPRATRAWLERHDLLDRRDTRVEELDGPLRTALLTSLAAERADVRLLVLVLPDRHGGDPAGWWSVAQAFAARGYGVLVQCTRSSARHLGIRVPATRGDVAGRAAPVEATRSAPGVAPAPEPPTTRELPAVPQDAGADPADDEPSVVDDEVDDPTAVLPDDAPSGGGPVDQGSDAGESP</sequence>
<gene>
    <name evidence="2" type="ORF">NP075_09195</name>
</gene>
<reference evidence="2 3" key="1">
    <citation type="submission" date="2022-07" db="EMBL/GenBank/DDBJ databases">
        <title>Novel species in genus cellulomonas.</title>
        <authorList>
            <person name="Ye L."/>
        </authorList>
    </citation>
    <scope>NUCLEOTIDE SEQUENCE [LARGE SCALE GENOMIC DNA]</scope>
    <source>
        <strain evidence="3">zg-Y908</strain>
    </source>
</reference>
<proteinExistence type="predicted"/>
<dbReference type="SUPFAM" id="SSF52540">
    <property type="entry name" value="P-loop containing nucleoside triphosphate hydrolases"/>
    <property type="match status" value="1"/>
</dbReference>
<protein>
    <recommendedName>
        <fullName evidence="4">ABC transporter ATP-binding protein</fullName>
    </recommendedName>
</protein>
<evidence type="ECO:0000256" key="1">
    <source>
        <dbReference type="SAM" id="MobiDB-lite"/>
    </source>
</evidence>
<dbReference type="EMBL" id="CP101989">
    <property type="protein sequence ID" value="UUI66857.1"/>
    <property type="molecule type" value="Genomic_DNA"/>
</dbReference>
<feature type="region of interest" description="Disordered" evidence="1">
    <location>
        <begin position="201"/>
        <end position="279"/>
    </location>
</feature>
<evidence type="ECO:0000313" key="3">
    <source>
        <dbReference type="Proteomes" id="UP001317322"/>
    </source>
</evidence>
<evidence type="ECO:0000313" key="2">
    <source>
        <dbReference type="EMBL" id="UUI66857.1"/>
    </source>
</evidence>
<dbReference type="InterPro" id="IPR027417">
    <property type="entry name" value="P-loop_NTPase"/>
</dbReference>
<dbReference type="Proteomes" id="UP001317322">
    <property type="component" value="Chromosome"/>
</dbReference>
<dbReference type="Gene3D" id="3.40.50.300">
    <property type="entry name" value="P-loop containing nucleotide triphosphate hydrolases"/>
    <property type="match status" value="1"/>
</dbReference>
<organism evidence="2 3">
    <name type="scientific">Cellulomonas wangsupingiae</name>
    <dbReference type="NCBI Taxonomy" id="2968085"/>
    <lineage>
        <taxon>Bacteria</taxon>
        <taxon>Bacillati</taxon>
        <taxon>Actinomycetota</taxon>
        <taxon>Actinomycetes</taxon>
        <taxon>Micrococcales</taxon>
        <taxon>Cellulomonadaceae</taxon>
        <taxon>Cellulomonas</taxon>
    </lineage>
</organism>